<dbReference type="InterPro" id="IPR005467">
    <property type="entry name" value="His_kinase_dom"/>
</dbReference>
<name>A0A109W633_9BACT</name>
<dbReference type="PANTHER" id="PTHR43065">
    <property type="entry name" value="SENSOR HISTIDINE KINASE"/>
    <property type="match status" value="1"/>
</dbReference>
<dbReference type="PROSITE" id="PS50112">
    <property type="entry name" value="PAS"/>
    <property type="match status" value="1"/>
</dbReference>
<keyword evidence="4" id="KW-0472">Membrane</keyword>
<dbReference type="GO" id="GO:0000155">
    <property type="term" value="F:phosphorelay sensor kinase activity"/>
    <property type="evidence" value="ECO:0007669"/>
    <property type="project" value="InterPro"/>
</dbReference>
<organism evidence="8 9">
    <name type="scientific">Desulfomicrobium orale DSM 12838</name>
    <dbReference type="NCBI Taxonomy" id="888061"/>
    <lineage>
        <taxon>Bacteria</taxon>
        <taxon>Pseudomonadati</taxon>
        <taxon>Thermodesulfobacteriota</taxon>
        <taxon>Desulfovibrionia</taxon>
        <taxon>Desulfovibrionales</taxon>
        <taxon>Desulfomicrobiaceae</taxon>
        <taxon>Desulfomicrobium</taxon>
    </lineage>
</organism>
<accession>A0A109W633</accession>
<dbReference type="SUPFAM" id="SSF47384">
    <property type="entry name" value="Homodimeric domain of signal transducing histidine kinase"/>
    <property type="match status" value="1"/>
</dbReference>
<sequence length="810" mass="91220">MPRKRSSLCILSLTILLVCFFAAKGLALEKPYPCIRENSLISVHEGSLFLPLGHAYSLLGDAISKIPVSLPENEREAALLRRMPPHTAHAQRPVWMDVVTGILAAALLLLAAYTYFMRRRLQSENKLLAESRNRLLGQIDNLQFMAEAAGIEYWAYTDGLSQEYEPPPIPSWDCTLRLEPDTLNVWAEMIHPADRDHAFSAFMEYIHSGSREVHEAEYRMRAQDGAWRWMLVKAVAVAWNPEGKSSRVLGLKLDIQKMKNAQKTSLASQDMARALLEQSSRFIGLVSPKGSVVAMNHASLRRAGVSDKDIMGRYFWDAPWWDDQHHAKSILEDVFRRVRSGENVDCEMTYLTPQGERFPLELKASPFRNDGGGLQYIVVEGHDLSEIRANQTELLDSERKFRGVFENSPCAIAISRFADGGYIDANNAFLEMMNISRQELPQFVTSEIDSFPPEHALRIRALLQENRPVHSMETVMYRPDGSTCHVLYSGSLITLGGQLCVLSITWDITRLKTIQDMMVQSEKMLSLGGIAAGIAHEINNPLGVVLQASQTLALRLKSSFPKNQDTATKIGLDMELLDRYLEARKIHDFVRDIESAAARAADIVRHMLDFSRRSESRTSFCSIPAIIDRALNLAASDYDLKKKYDFKRIQIIRDYNEFLPEITCTETEIEQVLLNLLRNAAQAMMDANPPIAEPRIRITARLQAQELRIEIADNGPGITQENRKRIFEPFFTTKAASSGTGLGLSVSYFIITKGHGGRMHVLSPPEGGTTFIIELPWKDPAPEEMPPVQADRHLYGLEDVVVHDQYGKNQ</sequence>
<dbReference type="InterPro" id="IPR000014">
    <property type="entry name" value="PAS"/>
</dbReference>
<feature type="domain" description="PAC" evidence="7">
    <location>
        <begin position="344"/>
        <end position="396"/>
    </location>
</feature>
<dbReference type="Pfam" id="PF08447">
    <property type="entry name" value="PAS_3"/>
    <property type="match status" value="1"/>
</dbReference>
<dbReference type="SMART" id="SM00091">
    <property type="entry name" value="PAS"/>
    <property type="match status" value="2"/>
</dbReference>
<gene>
    <name evidence="8" type="ORF">AXF15_08180</name>
</gene>
<keyword evidence="3" id="KW-0597">Phosphoprotein</keyword>
<protein>
    <recommendedName>
        <fullName evidence="2">histidine kinase</fullName>
        <ecNumber evidence="2">2.7.13.3</ecNumber>
    </recommendedName>
</protein>
<feature type="transmembrane region" description="Helical" evidence="4">
    <location>
        <begin position="94"/>
        <end position="116"/>
    </location>
</feature>
<dbReference type="Gene3D" id="3.30.450.20">
    <property type="entry name" value="PAS domain"/>
    <property type="match status" value="3"/>
</dbReference>
<keyword evidence="9" id="KW-1185">Reference proteome</keyword>
<dbReference type="InterPro" id="IPR036097">
    <property type="entry name" value="HisK_dim/P_sf"/>
</dbReference>
<dbReference type="PRINTS" id="PR00344">
    <property type="entry name" value="BCTRLSENSOR"/>
</dbReference>
<dbReference type="InterPro" id="IPR013655">
    <property type="entry name" value="PAS_fold_3"/>
</dbReference>
<feature type="domain" description="Histidine kinase" evidence="5">
    <location>
        <begin position="533"/>
        <end position="779"/>
    </location>
</feature>
<dbReference type="InterPro" id="IPR003594">
    <property type="entry name" value="HATPase_dom"/>
</dbReference>
<dbReference type="CDD" id="cd00130">
    <property type="entry name" value="PAS"/>
    <property type="match status" value="2"/>
</dbReference>
<dbReference type="SMART" id="SM00388">
    <property type="entry name" value="HisKA"/>
    <property type="match status" value="1"/>
</dbReference>
<dbReference type="Proteomes" id="UP000063964">
    <property type="component" value="Chromosome"/>
</dbReference>
<evidence type="ECO:0000256" key="1">
    <source>
        <dbReference type="ARBA" id="ARBA00000085"/>
    </source>
</evidence>
<evidence type="ECO:0000259" key="5">
    <source>
        <dbReference type="PROSITE" id="PS50109"/>
    </source>
</evidence>
<proteinExistence type="predicted"/>
<dbReference type="Gene3D" id="1.10.287.130">
    <property type="match status" value="1"/>
</dbReference>
<evidence type="ECO:0000256" key="2">
    <source>
        <dbReference type="ARBA" id="ARBA00012438"/>
    </source>
</evidence>
<feature type="domain" description="PAS" evidence="6">
    <location>
        <begin position="268"/>
        <end position="313"/>
    </location>
</feature>
<evidence type="ECO:0000256" key="4">
    <source>
        <dbReference type="SAM" id="Phobius"/>
    </source>
</evidence>
<dbReference type="PROSITE" id="PS50109">
    <property type="entry name" value="HIS_KIN"/>
    <property type="match status" value="1"/>
</dbReference>
<keyword evidence="4" id="KW-0812">Transmembrane</keyword>
<dbReference type="EMBL" id="CP014230">
    <property type="protein sequence ID" value="AMD93076.1"/>
    <property type="molecule type" value="Genomic_DNA"/>
</dbReference>
<evidence type="ECO:0000256" key="3">
    <source>
        <dbReference type="ARBA" id="ARBA00022553"/>
    </source>
</evidence>
<dbReference type="PANTHER" id="PTHR43065:SF42">
    <property type="entry name" value="TWO-COMPONENT SENSOR PPRA"/>
    <property type="match status" value="1"/>
</dbReference>
<dbReference type="STRING" id="888061.AXF15_08180"/>
<reference evidence="9" key="1">
    <citation type="submission" date="2016-02" db="EMBL/GenBank/DDBJ databases">
        <authorList>
            <person name="Holder M.E."/>
            <person name="Ajami N.J."/>
            <person name="Petrosino J.F."/>
        </authorList>
    </citation>
    <scope>NUCLEOTIDE SEQUENCE [LARGE SCALE GENOMIC DNA]</scope>
    <source>
        <strain evidence="9">DSM 12838</strain>
    </source>
</reference>
<dbReference type="Gene3D" id="3.30.565.10">
    <property type="entry name" value="Histidine kinase-like ATPase, C-terminal domain"/>
    <property type="match status" value="1"/>
</dbReference>
<dbReference type="Pfam" id="PF02518">
    <property type="entry name" value="HATPase_c"/>
    <property type="match status" value="1"/>
</dbReference>
<feature type="domain" description="PAC" evidence="7">
    <location>
        <begin position="214"/>
        <end position="267"/>
    </location>
</feature>
<dbReference type="Pfam" id="PF13188">
    <property type="entry name" value="PAS_8"/>
    <property type="match status" value="1"/>
</dbReference>
<dbReference type="InterPro" id="IPR036890">
    <property type="entry name" value="HATPase_C_sf"/>
</dbReference>
<dbReference type="CDD" id="cd00082">
    <property type="entry name" value="HisKA"/>
    <property type="match status" value="1"/>
</dbReference>
<evidence type="ECO:0000313" key="9">
    <source>
        <dbReference type="Proteomes" id="UP000063964"/>
    </source>
</evidence>
<dbReference type="InterPro" id="IPR004358">
    <property type="entry name" value="Sig_transdc_His_kin-like_C"/>
</dbReference>
<dbReference type="PROSITE" id="PS50113">
    <property type="entry name" value="PAC"/>
    <property type="match status" value="2"/>
</dbReference>
<evidence type="ECO:0000313" key="8">
    <source>
        <dbReference type="EMBL" id="AMD93076.1"/>
    </source>
</evidence>
<dbReference type="EC" id="2.7.13.3" evidence="2"/>
<evidence type="ECO:0000259" key="6">
    <source>
        <dbReference type="PROSITE" id="PS50112"/>
    </source>
</evidence>
<comment type="catalytic activity">
    <reaction evidence="1">
        <text>ATP + protein L-histidine = ADP + protein N-phospho-L-histidine.</text>
        <dbReference type="EC" id="2.7.13.3"/>
    </reaction>
</comment>
<dbReference type="NCBIfam" id="TIGR00229">
    <property type="entry name" value="sensory_box"/>
    <property type="match status" value="3"/>
</dbReference>
<keyword evidence="4" id="KW-1133">Transmembrane helix</keyword>
<dbReference type="SUPFAM" id="SSF55874">
    <property type="entry name" value="ATPase domain of HSP90 chaperone/DNA topoisomerase II/histidine kinase"/>
    <property type="match status" value="1"/>
</dbReference>
<dbReference type="SUPFAM" id="SSF55785">
    <property type="entry name" value="PYP-like sensor domain (PAS domain)"/>
    <property type="match status" value="3"/>
</dbReference>
<dbReference type="InterPro" id="IPR000700">
    <property type="entry name" value="PAS-assoc_C"/>
</dbReference>
<dbReference type="Pfam" id="PF13426">
    <property type="entry name" value="PAS_9"/>
    <property type="match status" value="1"/>
</dbReference>
<dbReference type="KEGG" id="doa:AXF15_08180"/>
<dbReference type="InterPro" id="IPR035965">
    <property type="entry name" value="PAS-like_dom_sf"/>
</dbReference>
<dbReference type="SMART" id="SM00086">
    <property type="entry name" value="PAC"/>
    <property type="match status" value="3"/>
</dbReference>
<dbReference type="AlphaFoldDB" id="A0A109W633"/>
<dbReference type="InterPro" id="IPR003661">
    <property type="entry name" value="HisK_dim/P_dom"/>
</dbReference>
<evidence type="ECO:0000259" key="7">
    <source>
        <dbReference type="PROSITE" id="PS50113"/>
    </source>
</evidence>
<dbReference type="InterPro" id="IPR001610">
    <property type="entry name" value="PAC"/>
</dbReference>
<dbReference type="SMART" id="SM00387">
    <property type="entry name" value="HATPase_c"/>
    <property type="match status" value="1"/>
</dbReference>